<feature type="transmembrane region" description="Helical" evidence="9">
    <location>
        <begin position="149"/>
        <end position="169"/>
    </location>
</feature>
<evidence type="ECO:0000256" key="1">
    <source>
        <dbReference type="ARBA" id="ARBA00004141"/>
    </source>
</evidence>
<feature type="transmembrane region" description="Helical" evidence="9">
    <location>
        <begin position="200"/>
        <end position="222"/>
    </location>
</feature>
<evidence type="ECO:0000256" key="8">
    <source>
        <dbReference type="RuleBase" id="RU000688"/>
    </source>
</evidence>
<keyword evidence="12" id="KW-1185">Reference proteome</keyword>
<keyword evidence="4 8" id="KW-0297">G-protein coupled receptor</keyword>
<evidence type="ECO:0000313" key="12">
    <source>
        <dbReference type="Proteomes" id="UP001249851"/>
    </source>
</evidence>
<dbReference type="PANTHER" id="PTHR45695:SF9">
    <property type="entry name" value="LEUCOKININ RECEPTOR"/>
    <property type="match status" value="1"/>
</dbReference>
<feature type="transmembrane region" description="Helical" evidence="9">
    <location>
        <begin position="322"/>
        <end position="341"/>
    </location>
</feature>
<dbReference type="SUPFAM" id="SSF81321">
    <property type="entry name" value="Family A G protein-coupled receptor-like"/>
    <property type="match status" value="2"/>
</dbReference>
<evidence type="ECO:0000259" key="10">
    <source>
        <dbReference type="PROSITE" id="PS50262"/>
    </source>
</evidence>
<keyword evidence="7 8" id="KW-0807">Transducer</keyword>
<feature type="domain" description="G-protein coupled receptors family 1 profile" evidence="10">
    <location>
        <begin position="430"/>
        <end position="702"/>
    </location>
</feature>
<reference evidence="11" key="1">
    <citation type="journal article" date="2023" name="G3 (Bethesda)">
        <title>Whole genome assembly and annotation of the endangered Caribbean coral Acropora cervicornis.</title>
        <authorList>
            <person name="Selwyn J.D."/>
            <person name="Vollmer S.V."/>
        </authorList>
    </citation>
    <scope>NUCLEOTIDE SEQUENCE</scope>
    <source>
        <strain evidence="11">K2</strain>
    </source>
</reference>
<keyword evidence="6 8" id="KW-0675">Receptor</keyword>
<dbReference type="EMBL" id="JARQWQ010000025">
    <property type="protein sequence ID" value="KAK2563434.1"/>
    <property type="molecule type" value="Genomic_DNA"/>
</dbReference>
<evidence type="ECO:0000256" key="3">
    <source>
        <dbReference type="ARBA" id="ARBA00022989"/>
    </source>
</evidence>
<dbReference type="PANTHER" id="PTHR45695">
    <property type="entry name" value="LEUCOKININ RECEPTOR-RELATED"/>
    <property type="match status" value="1"/>
</dbReference>
<evidence type="ECO:0000256" key="9">
    <source>
        <dbReference type="SAM" id="Phobius"/>
    </source>
</evidence>
<feature type="transmembrane region" description="Helical" evidence="9">
    <location>
        <begin position="685"/>
        <end position="706"/>
    </location>
</feature>
<accession>A0AAD9V6Y0</accession>
<evidence type="ECO:0000256" key="2">
    <source>
        <dbReference type="ARBA" id="ARBA00022692"/>
    </source>
</evidence>
<evidence type="ECO:0000256" key="4">
    <source>
        <dbReference type="ARBA" id="ARBA00023040"/>
    </source>
</evidence>
<keyword evidence="2 8" id="KW-0812">Transmembrane</keyword>
<dbReference type="AlphaFoldDB" id="A0AAD9V6Y0"/>
<dbReference type="InterPro" id="IPR000276">
    <property type="entry name" value="GPCR_Rhodpsn"/>
</dbReference>
<evidence type="ECO:0000256" key="6">
    <source>
        <dbReference type="ARBA" id="ARBA00023170"/>
    </source>
</evidence>
<feature type="transmembrane region" description="Helical" evidence="9">
    <location>
        <begin position="37"/>
        <end position="57"/>
    </location>
</feature>
<protein>
    <submittedName>
        <fullName evidence="11">Neuropeptide Y receptor type 2</fullName>
    </submittedName>
</protein>
<evidence type="ECO:0000256" key="7">
    <source>
        <dbReference type="ARBA" id="ARBA00023224"/>
    </source>
</evidence>
<sequence>MQFDTNASAFPLNESLKKAQGEAQFFMEPKALKIFRVFVYAVIIVLALVGNIAVCAISRRNPRLQTSTFFLLMNLAVSDIGSVLCLPFLLPELYVGNWMMGFAMCKLLKPSVVLFNFVTTNTLVAIACDRFRSIVFPFVARPSTSETRLILSLLWLIALLFSLPSYGAMKVIYYPQESHDLYCSDMFSSDKELDFSYRRIYTLTMYTLQVVLPVLVISALTLKITTTLKDIRLIPVSLRRSSSLNSTPNASPHSSLLNLNKLNMNSTSFMKRQAMEKKFLRMLMTVLLVFVSCYVPFQTMYLFYEFHPTLFTSPYMQTLSEFMYLIVWLPNVLNPVCYGFMNEHYKRAFKALIFHPRKFYRMLKLKRTNSNTVYQDSSSENIIDHIAIMNGSINVGLHVFPNASGTSSNNTSTDSCPFVPIGNREFKVAIHALTLVVSLVGNCLLIAAFVRMKEPVMLLIANMAASDLLTTIFYIPRLLVIEISRSYAWKVPGIAGTVLCKMCNFLADISIAVSTQSLMLIAIERFLAVVYPLKTRSITAKNRRFLIASTWIVSMVLHAPYFYVFELYEDKLTKTLMCQHLTSKLHYLLYRSSVFIIVLFIPLIVVIILYTITLVKLRVDKMSEHRSTRGERRSRKRTVKLLKLASATVLAMFICWTTFTVVTFLKLFVLSSAQQCTHIFQLVDFTGILLTSCYCAVNPSICFFFLRNFRGQLRQMCKLTRRGAFNIYRENKAGRSRANTNLTVLGMELLHATPKLSSSCQSTSE</sequence>
<proteinExistence type="inferred from homology"/>
<dbReference type="Pfam" id="PF00001">
    <property type="entry name" value="7tm_1"/>
    <property type="match status" value="2"/>
</dbReference>
<feature type="domain" description="G-protein coupled receptors family 1 profile" evidence="10">
    <location>
        <begin position="50"/>
        <end position="338"/>
    </location>
</feature>
<dbReference type="Gene3D" id="1.20.1070.10">
    <property type="entry name" value="Rhodopsin 7-helix transmembrane proteins"/>
    <property type="match status" value="2"/>
</dbReference>
<dbReference type="InterPro" id="IPR017452">
    <property type="entry name" value="GPCR_Rhodpsn_7TM"/>
</dbReference>
<dbReference type="PROSITE" id="PS00237">
    <property type="entry name" value="G_PROTEIN_RECEP_F1_1"/>
    <property type="match status" value="2"/>
</dbReference>
<dbReference type="CDD" id="cd00637">
    <property type="entry name" value="7tm_classA_rhodopsin-like"/>
    <property type="match status" value="1"/>
</dbReference>
<dbReference type="GO" id="GO:0005886">
    <property type="term" value="C:plasma membrane"/>
    <property type="evidence" value="ECO:0007669"/>
    <property type="project" value="TreeGrafter"/>
</dbReference>
<comment type="subcellular location">
    <subcellularLocation>
        <location evidence="1">Membrane</location>
        <topology evidence="1">Multi-pass membrane protein</topology>
    </subcellularLocation>
</comment>
<dbReference type="PROSITE" id="PS50262">
    <property type="entry name" value="G_PROTEIN_RECEP_F1_2"/>
    <property type="match status" value="2"/>
</dbReference>
<feature type="transmembrane region" description="Helical" evidence="9">
    <location>
        <begin position="279"/>
        <end position="302"/>
    </location>
</feature>
<feature type="transmembrane region" description="Helical" evidence="9">
    <location>
        <begin position="428"/>
        <end position="450"/>
    </location>
</feature>
<dbReference type="Proteomes" id="UP001249851">
    <property type="component" value="Unassembled WGS sequence"/>
</dbReference>
<keyword evidence="3 9" id="KW-1133">Transmembrane helix</keyword>
<feature type="transmembrane region" description="Helical" evidence="9">
    <location>
        <begin position="545"/>
        <end position="564"/>
    </location>
</feature>
<feature type="transmembrane region" description="Helical" evidence="9">
    <location>
        <begin position="110"/>
        <end position="128"/>
    </location>
</feature>
<organism evidence="11 12">
    <name type="scientific">Acropora cervicornis</name>
    <name type="common">Staghorn coral</name>
    <dbReference type="NCBI Taxonomy" id="6130"/>
    <lineage>
        <taxon>Eukaryota</taxon>
        <taxon>Metazoa</taxon>
        <taxon>Cnidaria</taxon>
        <taxon>Anthozoa</taxon>
        <taxon>Hexacorallia</taxon>
        <taxon>Scleractinia</taxon>
        <taxon>Astrocoeniina</taxon>
        <taxon>Acroporidae</taxon>
        <taxon>Acropora</taxon>
    </lineage>
</organism>
<feature type="transmembrane region" description="Helical" evidence="9">
    <location>
        <begin position="594"/>
        <end position="619"/>
    </location>
</feature>
<evidence type="ECO:0000256" key="5">
    <source>
        <dbReference type="ARBA" id="ARBA00023136"/>
    </source>
</evidence>
<keyword evidence="5 9" id="KW-0472">Membrane</keyword>
<feature type="transmembrane region" description="Helical" evidence="9">
    <location>
        <begin position="456"/>
        <end position="475"/>
    </location>
</feature>
<feature type="transmembrane region" description="Helical" evidence="9">
    <location>
        <begin position="640"/>
        <end position="665"/>
    </location>
</feature>
<feature type="transmembrane region" description="Helical" evidence="9">
    <location>
        <begin position="69"/>
        <end position="90"/>
    </location>
</feature>
<dbReference type="PRINTS" id="PR00237">
    <property type="entry name" value="GPCRRHODOPSN"/>
</dbReference>
<evidence type="ECO:0000313" key="11">
    <source>
        <dbReference type="EMBL" id="KAK2563434.1"/>
    </source>
</evidence>
<name>A0AAD9V6Y0_ACRCE</name>
<comment type="similarity">
    <text evidence="8">Belongs to the G-protein coupled receptor 1 family.</text>
</comment>
<reference evidence="11" key="2">
    <citation type="journal article" date="2023" name="Science">
        <title>Genomic signatures of disease resistance in endangered staghorn corals.</title>
        <authorList>
            <person name="Vollmer S.V."/>
            <person name="Selwyn J.D."/>
            <person name="Despard B.A."/>
            <person name="Roesel C.L."/>
        </authorList>
    </citation>
    <scope>NUCLEOTIDE SEQUENCE</scope>
    <source>
        <strain evidence="11">K2</strain>
    </source>
</reference>
<gene>
    <name evidence="11" type="ORF">P5673_013137</name>
</gene>
<dbReference type="GO" id="GO:0004930">
    <property type="term" value="F:G protein-coupled receptor activity"/>
    <property type="evidence" value="ECO:0007669"/>
    <property type="project" value="UniProtKB-KW"/>
</dbReference>
<comment type="caution">
    <text evidence="11">The sequence shown here is derived from an EMBL/GenBank/DDBJ whole genome shotgun (WGS) entry which is preliminary data.</text>
</comment>